<dbReference type="AlphaFoldDB" id="A0AAU9K6X9"/>
<reference evidence="1" key="1">
    <citation type="submission" date="2021-09" db="EMBL/GenBank/DDBJ databases">
        <authorList>
            <consortium name="AG Swart"/>
            <person name="Singh M."/>
            <person name="Singh A."/>
            <person name="Seah K."/>
            <person name="Emmerich C."/>
        </authorList>
    </citation>
    <scope>NUCLEOTIDE SEQUENCE</scope>
    <source>
        <strain evidence="1">ATCC30299</strain>
    </source>
</reference>
<evidence type="ECO:0008006" key="3">
    <source>
        <dbReference type="Google" id="ProtNLM"/>
    </source>
</evidence>
<sequence length="113" mass="13190">MARCARLKEIIQLASLQEYQLCCVSVCSLLQQWLFVSVVDEAGGGRHEEVVGDARSSGQNFYLDQNWSNFIFSQKDLIMIRFRPLYQKLNFRSELFLIRNGQTEKSYGRNFIK</sequence>
<accession>A0AAU9K6X9</accession>
<evidence type="ECO:0000313" key="1">
    <source>
        <dbReference type="EMBL" id="CAG9331394.1"/>
    </source>
</evidence>
<keyword evidence="2" id="KW-1185">Reference proteome</keyword>
<dbReference type="EMBL" id="CAJZBQ010000053">
    <property type="protein sequence ID" value="CAG9331394.1"/>
    <property type="molecule type" value="Genomic_DNA"/>
</dbReference>
<name>A0AAU9K6X9_9CILI</name>
<proteinExistence type="predicted"/>
<protein>
    <recommendedName>
        <fullName evidence="3">TF-B3 domain-containing protein</fullName>
    </recommendedName>
</protein>
<dbReference type="Proteomes" id="UP001162131">
    <property type="component" value="Unassembled WGS sequence"/>
</dbReference>
<comment type="caution">
    <text evidence="1">The sequence shown here is derived from an EMBL/GenBank/DDBJ whole genome shotgun (WGS) entry which is preliminary data.</text>
</comment>
<gene>
    <name evidence="1" type="ORF">BSTOLATCC_MIC54137</name>
</gene>
<evidence type="ECO:0000313" key="2">
    <source>
        <dbReference type="Proteomes" id="UP001162131"/>
    </source>
</evidence>
<organism evidence="1 2">
    <name type="scientific">Blepharisma stoltei</name>
    <dbReference type="NCBI Taxonomy" id="1481888"/>
    <lineage>
        <taxon>Eukaryota</taxon>
        <taxon>Sar</taxon>
        <taxon>Alveolata</taxon>
        <taxon>Ciliophora</taxon>
        <taxon>Postciliodesmatophora</taxon>
        <taxon>Heterotrichea</taxon>
        <taxon>Heterotrichida</taxon>
        <taxon>Blepharismidae</taxon>
        <taxon>Blepharisma</taxon>
    </lineage>
</organism>